<name>A0ABC8SDM1_9AQUA</name>
<evidence type="ECO:0000313" key="3">
    <source>
        <dbReference type="Proteomes" id="UP001642360"/>
    </source>
</evidence>
<feature type="region of interest" description="Disordered" evidence="1">
    <location>
        <begin position="91"/>
        <end position="129"/>
    </location>
</feature>
<accession>A0ABC8SDM1</accession>
<evidence type="ECO:0000313" key="2">
    <source>
        <dbReference type="EMBL" id="CAK9155286.1"/>
    </source>
</evidence>
<evidence type="ECO:0000256" key="1">
    <source>
        <dbReference type="SAM" id="MobiDB-lite"/>
    </source>
</evidence>
<dbReference type="Proteomes" id="UP001642360">
    <property type="component" value="Unassembled WGS sequence"/>
</dbReference>
<feature type="compositionally biased region" description="Basic residues" evidence="1">
    <location>
        <begin position="97"/>
        <end position="111"/>
    </location>
</feature>
<organism evidence="2 3">
    <name type="scientific">Ilex paraguariensis</name>
    <name type="common">yerba mate</name>
    <dbReference type="NCBI Taxonomy" id="185542"/>
    <lineage>
        <taxon>Eukaryota</taxon>
        <taxon>Viridiplantae</taxon>
        <taxon>Streptophyta</taxon>
        <taxon>Embryophyta</taxon>
        <taxon>Tracheophyta</taxon>
        <taxon>Spermatophyta</taxon>
        <taxon>Magnoliopsida</taxon>
        <taxon>eudicotyledons</taxon>
        <taxon>Gunneridae</taxon>
        <taxon>Pentapetalae</taxon>
        <taxon>asterids</taxon>
        <taxon>campanulids</taxon>
        <taxon>Aquifoliales</taxon>
        <taxon>Aquifoliaceae</taxon>
        <taxon>Ilex</taxon>
    </lineage>
</organism>
<protein>
    <submittedName>
        <fullName evidence="2">Uncharacterized protein</fullName>
    </submittedName>
</protein>
<comment type="caution">
    <text evidence="2">The sequence shown here is derived from an EMBL/GenBank/DDBJ whole genome shotgun (WGS) entry which is preliminary data.</text>
</comment>
<reference evidence="2 3" key="1">
    <citation type="submission" date="2024-02" db="EMBL/GenBank/DDBJ databases">
        <authorList>
            <person name="Vignale AGUSTIN F."/>
            <person name="Sosa J E."/>
            <person name="Modenutti C."/>
        </authorList>
    </citation>
    <scope>NUCLEOTIDE SEQUENCE [LARGE SCALE GENOMIC DNA]</scope>
</reference>
<proteinExistence type="predicted"/>
<gene>
    <name evidence="2" type="ORF">ILEXP_LOCUS23685</name>
</gene>
<dbReference type="EMBL" id="CAUOFW020002670">
    <property type="protein sequence ID" value="CAK9155286.1"/>
    <property type="molecule type" value="Genomic_DNA"/>
</dbReference>
<dbReference type="AlphaFoldDB" id="A0ABC8SDM1"/>
<sequence>MSTSRRGGPSLSCTAQIQNILDEDLKTNVSYFPSEILVPELEANETKLKVCAIDDYYGIVGINQKDFPTKLQSRVEKPPFLFHLIPPEREETSMQVRGRRSAQLKRDRPTRRLSTVSAERITYSRRRRD</sequence>
<keyword evidence="3" id="KW-1185">Reference proteome</keyword>